<keyword evidence="3" id="KW-1185">Reference proteome</keyword>
<keyword evidence="1" id="KW-1133">Transmembrane helix</keyword>
<accession>A0A9W6SSG7</accession>
<keyword evidence="1" id="KW-0812">Transmembrane</keyword>
<evidence type="ECO:0000313" key="3">
    <source>
        <dbReference type="Proteomes" id="UP001165079"/>
    </source>
</evidence>
<feature type="transmembrane region" description="Helical" evidence="1">
    <location>
        <begin position="50"/>
        <end position="71"/>
    </location>
</feature>
<dbReference type="Pfam" id="PF14325">
    <property type="entry name" value="DUF4383"/>
    <property type="match status" value="1"/>
</dbReference>
<feature type="transmembrane region" description="Helical" evidence="1">
    <location>
        <begin position="83"/>
        <end position="105"/>
    </location>
</feature>
<evidence type="ECO:0008006" key="4">
    <source>
        <dbReference type="Google" id="ProtNLM"/>
    </source>
</evidence>
<feature type="transmembrane region" description="Helical" evidence="1">
    <location>
        <begin position="9"/>
        <end position="30"/>
    </location>
</feature>
<reference evidence="2" key="1">
    <citation type="submission" date="2023-03" db="EMBL/GenBank/DDBJ databases">
        <title>Actinorhabdospora filicis NBRC 111898.</title>
        <authorList>
            <person name="Ichikawa N."/>
            <person name="Sato H."/>
            <person name="Tonouchi N."/>
        </authorList>
    </citation>
    <scope>NUCLEOTIDE SEQUENCE</scope>
    <source>
        <strain evidence="2">NBRC 111898</strain>
    </source>
</reference>
<sequence length="143" mass="14301">MNARSPNRIVGAIFGAVFTLVGLIGFFWSGGHAAMGHEGGAILGLFEVNVAHNIVHLAVGAALLAGSVLGTPAARAANGTVGAVYLAVGVAGLFLIGTDLNILALNGADNALHLVVGAVLLGTALGLDRRSAGVHHDQRKSHA</sequence>
<keyword evidence="1" id="KW-0472">Membrane</keyword>
<feature type="transmembrane region" description="Helical" evidence="1">
    <location>
        <begin position="111"/>
        <end position="127"/>
    </location>
</feature>
<dbReference type="EMBL" id="BSTX01000006">
    <property type="protein sequence ID" value="GLZ81462.1"/>
    <property type="molecule type" value="Genomic_DNA"/>
</dbReference>
<dbReference type="RefSeq" id="WP_285666937.1">
    <property type="nucleotide sequence ID" value="NZ_BSTX01000006.1"/>
</dbReference>
<dbReference type="Proteomes" id="UP001165079">
    <property type="component" value="Unassembled WGS sequence"/>
</dbReference>
<organism evidence="2 3">
    <name type="scientific">Actinorhabdospora filicis</name>
    <dbReference type="NCBI Taxonomy" id="1785913"/>
    <lineage>
        <taxon>Bacteria</taxon>
        <taxon>Bacillati</taxon>
        <taxon>Actinomycetota</taxon>
        <taxon>Actinomycetes</taxon>
        <taxon>Micromonosporales</taxon>
        <taxon>Micromonosporaceae</taxon>
        <taxon>Actinorhabdospora</taxon>
    </lineage>
</organism>
<gene>
    <name evidence="2" type="ORF">Afil01_62690</name>
</gene>
<name>A0A9W6SSG7_9ACTN</name>
<evidence type="ECO:0000256" key="1">
    <source>
        <dbReference type="SAM" id="Phobius"/>
    </source>
</evidence>
<protein>
    <recommendedName>
        <fullName evidence="4">DUF4383 domain-containing protein</fullName>
    </recommendedName>
</protein>
<dbReference type="AlphaFoldDB" id="A0A9W6SSG7"/>
<comment type="caution">
    <text evidence="2">The sequence shown here is derived from an EMBL/GenBank/DDBJ whole genome shotgun (WGS) entry which is preliminary data.</text>
</comment>
<proteinExistence type="predicted"/>
<evidence type="ECO:0000313" key="2">
    <source>
        <dbReference type="EMBL" id="GLZ81462.1"/>
    </source>
</evidence>